<sequence>MGPFCQKCELDLFSPNVVFQAWEFDDIVVFSHDHKSRSFDFPIIHPTGQNHSPASRKIYLNKIHYLASAVQNPLFLYKDPYSAISSSLNHGSRGADELIKSVMHQL</sequence>
<reference evidence="1 2" key="1">
    <citation type="journal article" date="2024" name="G3 (Bethesda)">
        <title>Genome assembly of Hibiscus sabdariffa L. provides insights into metabolisms of medicinal natural products.</title>
        <authorList>
            <person name="Kim T."/>
        </authorList>
    </citation>
    <scope>NUCLEOTIDE SEQUENCE [LARGE SCALE GENOMIC DNA]</scope>
    <source>
        <strain evidence="1">TK-2024</strain>
        <tissue evidence="1">Old leaves</tissue>
    </source>
</reference>
<name>A0ABR2EE40_9ROSI</name>
<protein>
    <submittedName>
        <fullName evidence="1">Uncharacterized protein</fullName>
    </submittedName>
</protein>
<comment type="caution">
    <text evidence="1">The sequence shown here is derived from an EMBL/GenBank/DDBJ whole genome shotgun (WGS) entry which is preliminary data.</text>
</comment>
<accession>A0ABR2EE40</accession>
<organism evidence="1 2">
    <name type="scientific">Hibiscus sabdariffa</name>
    <name type="common">roselle</name>
    <dbReference type="NCBI Taxonomy" id="183260"/>
    <lineage>
        <taxon>Eukaryota</taxon>
        <taxon>Viridiplantae</taxon>
        <taxon>Streptophyta</taxon>
        <taxon>Embryophyta</taxon>
        <taxon>Tracheophyta</taxon>
        <taxon>Spermatophyta</taxon>
        <taxon>Magnoliopsida</taxon>
        <taxon>eudicotyledons</taxon>
        <taxon>Gunneridae</taxon>
        <taxon>Pentapetalae</taxon>
        <taxon>rosids</taxon>
        <taxon>malvids</taxon>
        <taxon>Malvales</taxon>
        <taxon>Malvaceae</taxon>
        <taxon>Malvoideae</taxon>
        <taxon>Hibiscus</taxon>
    </lineage>
</organism>
<dbReference type="EMBL" id="JBBPBM010000015">
    <property type="protein sequence ID" value="KAK8558921.1"/>
    <property type="molecule type" value="Genomic_DNA"/>
</dbReference>
<dbReference type="Proteomes" id="UP001472677">
    <property type="component" value="Unassembled WGS sequence"/>
</dbReference>
<keyword evidence="2" id="KW-1185">Reference proteome</keyword>
<proteinExistence type="predicted"/>
<evidence type="ECO:0000313" key="2">
    <source>
        <dbReference type="Proteomes" id="UP001472677"/>
    </source>
</evidence>
<gene>
    <name evidence="1" type="ORF">V6N12_042213</name>
</gene>
<evidence type="ECO:0000313" key="1">
    <source>
        <dbReference type="EMBL" id="KAK8558921.1"/>
    </source>
</evidence>